<reference evidence="5 6" key="1">
    <citation type="submission" date="2023-07" db="EMBL/GenBank/DDBJ databases">
        <title>Protaetiibacter sp. nov WY-16 isolated from soil.</title>
        <authorList>
            <person name="Liu B."/>
            <person name="Wan Y."/>
        </authorList>
    </citation>
    <scope>NUCLEOTIDE SEQUENCE [LARGE SCALE GENOMIC DNA]</scope>
    <source>
        <strain evidence="5 6">WY-16</strain>
    </source>
</reference>
<comment type="caution">
    <text evidence="5">The sequence shown here is derived from an EMBL/GenBank/DDBJ whole genome shotgun (WGS) entry which is preliminary data.</text>
</comment>
<dbReference type="Gene3D" id="3.20.20.120">
    <property type="entry name" value="Enolase-like C-terminal domain"/>
    <property type="match status" value="1"/>
</dbReference>
<dbReference type="SUPFAM" id="SSF54826">
    <property type="entry name" value="Enolase N-terminal domain-like"/>
    <property type="match status" value="1"/>
</dbReference>
<feature type="domain" description="Mandelate racemase/muconate lactonizing enzyme C-terminal" evidence="4">
    <location>
        <begin position="143"/>
        <end position="250"/>
    </location>
</feature>
<dbReference type="Pfam" id="PF13378">
    <property type="entry name" value="MR_MLE_C"/>
    <property type="match status" value="1"/>
</dbReference>
<dbReference type="Gene3D" id="3.30.390.10">
    <property type="entry name" value="Enolase-like, N-terminal domain"/>
    <property type="match status" value="1"/>
</dbReference>
<keyword evidence="2" id="KW-0479">Metal-binding</keyword>
<accession>A0ABT9BM84</accession>
<dbReference type="CDD" id="cd03316">
    <property type="entry name" value="MR_like"/>
    <property type="match status" value="1"/>
</dbReference>
<dbReference type="InterPro" id="IPR013341">
    <property type="entry name" value="Mandelate_racemase_N_dom"/>
</dbReference>
<dbReference type="Proteomes" id="UP001241072">
    <property type="component" value="Unassembled WGS sequence"/>
</dbReference>
<keyword evidence="6" id="KW-1185">Reference proteome</keyword>
<proteinExistence type="predicted"/>
<dbReference type="RefSeq" id="WP_305001981.1">
    <property type="nucleotide sequence ID" value="NZ_JAUQUB010000001.1"/>
</dbReference>
<evidence type="ECO:0000313" key="6">
    <source>
        <dbReference type="Proteomes" id="UP001241072"/>
    </source>
</evidence>
<keyword evidence="3" id="KW-0460">Magnesium</keyword>
<dbReference type="SFLD" id="SFLDG00179">
    <property type="entry name" value="mandelate_racemase"/>
    <property type="match status" value="1"/>
</dbReference>
<dbReference type="InterPro" id="IPR029017">
    <property type="entry name" value="Enolase-like_N"/>
</dbReference>
<dbReference type="PROSITE" id="PS00908">
    <property type="entry name" value="MR_MLE_1"/>
    <property type="match status" value="1"/>
</dbReference>
<dbReference type="SUPFAM" id="SSF51604">
    <property type="entry name" value="Enolase C-terminal domain-like"/>
    <property type="match status" value="1"/>
</dbReference>
<dbReference type="InterPro" id="IPR013342">
    <property type="entry name" value="Mandelate_racemase_C"/>
</dbReference>
<evidence type="ECO:0000313" key="5">
    <source>
        <dbReference type="EMBL" id="MDO7881573.1"/>
    </source>
</evidence>
<sequence>MSTTISSIDTFAVQYPEPNDSMGLRCLVFVRIRSSDGAEGWGEAITMFPAASRATVELIEGMRELLVGRDPLANVALWRDLVDEGWWFGHRGGIYSFALSAVDIALWDLKGKLLGVSLVDLLGGARRDSIPAIASTHAFDADLQFEAERHGRFVTEQGFRGFKIGMGKRGDARLGYDVDRDIDFVRRLREQAGPDAMIMMDRGKKLTWTLEEAIRRVQGFEEFGLTWIEEPFEPDHSEELTTLRQHTTCLFAGGEREWDVHGYEGVLADGLVDVVGCDVGRVGGVTGALQVISLVERERRWFNSHAWSSAVNTAVSLALSASTDRTLLQELKPEPNPMQDELVATPIRQADGLVAVPTSPGIGVEPIVEVLEHYRLP</sequence>
<dbReference type="InterPro" id="IPR036849">
    <property type="entry name" value="Enolase-like_C_sf"/>
</dbReference>
<name>A0ABT9BM84_9MICO</name>
<protein>
    <submittedName>
        <fullName evidence="5">Mandelate racemase/muconate lactonizing enzyme family protein</fullName>
    </submittedName>
</protein>
<organism evidence="5 6">
    <name type="scientific">Antiquaquibacter soli</name>
    <dbReference type="NCBI Taxonomy" id="3064523"/>
    <lineage>
        <taxon>Bacteria</taxon>
        <taxon>Bacillati</taxon>
        <taxon>Actinomycetota</taxon>
        <taxon>Actinomycetes</taxon>
        <taxon>Micrococcales</taxon>
        <taxon>Microbacteriaceae</taxon>
        <taxon>Antiquaquibacter</taxon>
    </lineage>
</organism>
<evidence type="ECO:0000256" key="2">
    <source>
        <dbReference type="ARBA" id="ARBA00022723"/>
    </source>
</evidence>
<dbReference type="Pfam" id="PF02746">
    <property type="entry name" value="MR_MLE_N"/>
    <property type="match status" value="1"/>
</dbReference>
<evidence type="ECO:0000259" key="4">
    <source>
        <dbReference type="SMART" id="SM00922"/>
    </source>
</evidence>
<comment type="cofactor">
    <cofactor evidence="1">
        <name>Mg(2+)</name>
        <dbReference type="ChEBI" id="CHEBI:18420"/>
    </cofactor>
</comment>
<dbReference type="PANTHER" id="PTHR13794">
    <property type="entry name" value="ENOLASE SUPERFAMILY, MANDELATE RACEMASE"/>
    <property type="match status" value="1"/>
</dbReference>
<dbReference type="SMART" id="SM00922">
    <property type="entry name" value="MR_MLE"/>
    <property type="match status" value="1"/>
</dbReference>
<dbReference type="SFLD" id="SFLDS00001">
    <property type="entry name" value="Enolase"/>
    <property type="match status" value="1"/>
</dbReference>
<dbReference type="InterPro" id="IPR029065">
    <property type="entry name" value="Enolase_C-like"/>
</dbReference>
<evidence type="ECO:0000256" key="3">
    <source>
        <dbReference type="ARBA" id="ARBA00022842"/>
    </source>
</evidence>
<gene>
    <name evidence="5" type="ORF">Q5716_04955</name>
</gene>
<dbReference type="PANTHER" id="PTHR13794:SF58">
    <property type="entry name" value="MITOCHONDRIAL ENOLASE SUPERFAMILY MEMBER 1"/>
    <property type="match status" value="1"/>
</dbReference>
<dbReference type="EMBL" id="JAUQUB010000001">
    <property type="protein sequence ID" value="MDO7881573.1"/>
    <property type="molecule type" value="Genomic_DNA"/>
</dbReference>
<dbReference type="InterPro" id="IPR018110">
    <property type="entry name" value="Mandel_Rmase/mucon_lact_enz_CS"/>
</dbReference>
<dbReference type="InterPro" id="IPR046945">
    <property type="entry name" value="RHMD-like"/>
</dbReference>
<evidence type="ECO:0000256" key="1">
    <source>
        <dbReference type="ARBA" id="ARBA00001946"/>
    </source>
</evidence>